<gene>
    <name evidence="1" type="ORF">METZ01_LOCUS414974</name>
</gene>
<dbReference type="AlphaFoldDB" id="A0A382WU49"/>
<accession>A0A382WU49</accession>
<protein>
    <submittedName>
        <fullName evidence="1">Uncharacterized protein</fullName>
    </submittedName>
</protein>
<sequence length="34" mass="3816">MAGMTRHRFRDKLAAFLEKLVLTLVVALATVVIM</sequence>
<reference evidence="1" key="1">
    <citation type="submission" date="2018-05" db="EMBL/GenBank/DDBJ databases">
        <authorList>
            <person name="Lanie J.A."/>
            <person name="Ng W.-L."/>
            <person name="Kazmierczak K.M."/>
            <person name="Andrzejewski T.M."/>
            <person name="Davidsen T.M."/>
            <person name="Wayne K.J."/>
            <person name="Tettelin H."/>
            <person name="Glass J.I."/>
            <person name="Rusch D."/>
            <person name="Podicherti R."/>
            <person name="Tsui H.-C.T."/>
            <person name="Winkler M.E."/>
        </authorList>
    </citation>
    <scope>NUCLEOTIDE SEQUENCE</scope>
</reference>
<organism evidence="1">
    <name type="scientific">marine metagenome</name>
    <dbReference type="NCBI Taxonomy" id="408172"/>
    <lineage>
        <taxon>unclassified sequences</taxon>
        <taxon>metagenomes</taxon>
        <taxon>ecological metagenomes</taxon>
    </lineage>
</organism>
<feature type="non-terminal residue" evidence="1">
    <location>
        <position position="34"/>
    </location>
</feature>
<evidence type="ECO:0000313" key="1">
    <source>
        <dbReference type="EMBL" id="SVD62120.1"/>
    </source>
</evidence>
<proteinExistence type="predicted"/>
<dbReference type="EMBL" id="UINC01162387">
    <property type="protein sequence ID" value="SVD62120.1"/>
    <property type="molecule type" value="Genomic_DNA"/>
</dbReference>
<name>A0A382WU49_9ZZZZ</name>